<name>A0ACC3BUW6_PYRYE</name>
<accession>A0ACC3BUW6</accession>
<dbReference type="EMBL" id="CM020618">
    <property type="protein sequence ID" value="KAK1861476.1"/>
    <property type="molecule type" value="Genomic_DNA"/>
</dbReference>
<keyword evidence="2" id="KW-1185">Reference proteome</keyword>
<dbReference type="Proteomes" id="UP000798662">
    <property type="component" value="Chromosome 1"/>
</dbReference>
<reference evidence="1" key="1">
    <citation type="submission" date="2019-11" db="EMBL/GenBank/DDBJ databases">
        <title>Nori genome reveals adaptations in red seaweeds to the harsh intertidal environment.</title>
        <authorList>
            <person name="Wang D."/>
            <person name="Mao Y."/>
        </authorList>
    </citation>
    <scope>NUCLEOTIDE SEQUENCE</scope>
    <source>
        <tissue evidence="1">Gametophyte</tissue>
    </source>
</reference>
<evidence type="ECO:0000313" key="1">
    <source>
        <dbReference type="EMBL" id="KAK1861476.1"/>
    </source>
</evidence>
<gene>
    <name evidence="1" type="ORF">I4F81_004060</name>
</gene>
<organism evidence="1 2">
    <name type="scientific">Pyropia yezoensis</name>
    <name type="common">Susabi-nori</name>
    <name type="synonym">Porphyra yezoensis</name>
    <dbReference type="NCBI Taxonomy" id="2788"/>
    <lineage>
        <taxon>Eukaryota</taxon>
        <taxon>Rhodophyta</taxon>
        <taxon>Bangiophyceae</taxon>
        <taxon>Bangiales</taxon>
        <taxon>Bangiaceae</taxon>
        <taxon>Pyropia</taxon>
    </lineage>
</organism>
<protein>
    <submittedName>
        <fullName evidence="1">Uncharacterized protein</fullName>
    </submittedName>
</protein>
<evidence type="ECO:0000313" key="2">
    <source>
        <dbReference type="Proteomes" id="UP000798662"/>
    </source>
</evidence>
<comment type="caution">
    <text evidence="1">The sequence shown here is derived from an EMBL/GenBank/DDBJ whole genome shotgun (WGS) entry which is preliminary data.</text>
</comment>
<proteinExistence type="predicted"/>
<sequence length="104" mass="11646">MQVRTALMTRRRVGGPAAMEATSESRRMSMWIAAPRARPSRLSMMVALSALPALLTLLRPHRRPRSRSGTLPWGSFANSSQGRCAPRLSARRGARRTLMCAKRW</sequence>